<dbReference type="InterPro" id="IPR049704">
    <property type="entry name" value="Aminotrans_3_PPA_site"/>
</dbReference>
<evidence type="ECO:0000256" key="5">
    <source>
        <dbReference type="RuleBase" id="RU003560"/>
    </source>
</evidence>
<evidence type="ECO:0000256" key="1">
    <source>
        <dbReference type="ARBA" id="ARBA00008954"/>
    </source>
</evidence>
<dbReference type="CDD" id="cd00610">
    <property type="entry name" value="OAT_like"/>
    <property type="match status" value="1"/>
</dbReference>
<name>A0A1I3DYJ8_9FIRM</name>
<accession>A0A1I3DYJ8</accession>
<dbReference type="STRING" id="69895.SAMN05192551_104161"/>
<dbReference type="AlphaFoldDB" id="A0A1I3DYJ8"/>
<proteinExistence type="inferred from homology"/>
<gene>
    <name evidence="6" type="ORF">SAMN05192551_104161</name>
</gene>
<dbReference type="FunFam" id="3.40.640.10:FF:000014">
    <property type="entry name" value="Adenosylmethionine-8-amino-7-oxononanoate aminotransferase, probable"/>
    <property type="match status" value="1"/>
</dbReference>
<dbReference type="GO" id="GO:0030170">
    <property type="term" value="F:pyridoxal phosphate binding"/>
    <property type="evidence" value="ECO:0007669"/>
    <property type="project" value="InterPro"/>
</dbReference>
<dbReference type="RefSeq" id="WP_093371608.1">
    <property type="nucleotide sequence ID" value="NZ_FOQA01000004.1"/>
</dbReference>
<protein>
    <submittedName>
        <fullName evidence="6">Adenosylmethionine-8-amino-7-oxononanoate aminotransferase</fullName>
    </submittedName>
</protein>
<dbReference type="PROSITE" id="PS00600">
    <property type="entry name" value="AA_TRANSFER_CLASS_3"/>
    <property type="match status" value="1"/>
</dbReference>
<dbReference type="InterPro" id="IPR015424">
    <property type="entry name" value="PyrdxlP-dep_Trfase"/>
</dbReference>
<evidence type="ECO:0000313" key="7">
    <source>
        <dbReference type="Proteomes" id="UP000199287"/>
    </source>
</evidence>
<evidence type="ECO:0000256" key="3">
    <source>
        <dbReference type="ARBA" id="ARBA00022679"/>
    </source>
</evidence>
<dbReference type="PANTHER" id="PTHR43094:SF1">
    <property type="entry name" value="AMINOTRANSFERASE CLASS-III"/>
    <property type="match status" value="1"/>
</dbReference>
<dbReference type="EMBL" id="FOQA01000004">
    <property type="protein sequence ID" value="SFH91658.1"/>
    <property type="molecule type" value="Genomic_DNA"/>
</dbReference>
<sequence length="452" mass="50373">MSLNKAPKNHVFYRNQNWIYPRIESGEGVYLYGEGGKEYIDACSGSAVANIGHGNAEIAQFAKEQIERVAFTHLSRWTVDTIEKCAEKVCEWAPGDLNHVYFVSGGSESTETAIKMARQYYVERDGKESKKWKVISKWNSFHGNTLGALSMTGIPGRRNIYEPMLIDFPKIPQFYHYRNPWNCQTLEETSIKAAEALEEEIIKQGAENICAFISEPVVGSAVPGVHPTKIYFDKVREICNRYDILFIMDEVMAGFGRTGKKFASDHFDVVPDIITCAKGMSSGYTPMGAAICSEKVFDTIMVQGSGNFIHGHTYASNPLSCGIGLKVLEIIEREGILQNAAEQGEYFGERMEQLYKYPIIGDVRGKGLMWGIEFVQDRDTKEPFDPSVNLKGKFTVNCLEEGVVPYPGGGSAGNGKGDDTLLAPPINITRTELTEMMDRLERAIDKTSKQVL</sequence>
<dbReference type="Pfam" id="PF00202">
    <property type="entry name" value="Aminotran_3"/>
    <property type="match status" value="1"/>
</dbReference>
<evidence type="ECO:0000313" key="6">
    <source>
        <dbReference type="EMBL" id="SFH91658.1"/>
    </source>
</evidence>
<dbReference type="SUPFAM" id="SSF53383">
    <property type="entry name" value="PLP-dependent transferases"/>
    <property type="match status" value="1"/>
</dbReference>
<reference evidence="7" key="1">
    <citation type="submission" date="2016-10" db="EMBL/GenBank/DDBJ databases">
        <authorList>
            <person name="Varghese N."/>
            <person name="Submissions S."/>
        </authorList>
    </citation>
    <scope>NUCLEOTIDE SEQUENCE [LARGE SCALE GENOMIC DNA]</scope>
    <source>
        <strain evidence="7">Z-7934</strain>
    </source>
</reference>
<dbReference type="GO" id="GO:0008483">
    <property type="term" value="F:transaminase activity"/>
    <property type="evidence" value="ECO:0007669"/>
    <property type="project" value="UniProtKB-KW"/>
</dbReference>
<organism evidence="6 7">
    <name type="scientific">Tindallia magadiensis</name>
    <dbReference type="NCBI Taxonomy" id="69895"/>
    <lineage>
        <taxon>Bacteria</taxon>
        <taxon>Bacillati</taxon>
        <taxon>Bacillota</taxon>
        <taxon>Clostridia</taxon>
        <taxon>Peptostreptococcales</taxon>
        <taxon>Tindalliaceae</taxon>
        <taxon>Tindallia</taxon>
    </lineage>
</organism>
<dbReference type="InterPro" id="IPR015421">
    <property type="entry name" value="PyrdxlP-dep_Trfase_major"/>
</dbReference>
<dbReference type="InterPro" id="IPR005814">
    <property type="entry name" value="Aminotrans_3"/>
</dbReference>
<dbReference type="InterPro" id="IPR015422">
    <property type="entry name" value="PyrdxlP-dep_Trfase_small"/>
</dbReference>
<keyword evidence="2 6" id="KW-0032">Aminotransferase</keyword>
<evidence type="ECO:0000256" key="2">
    <source>
        <dbReference type="ARBA" id="ARBA00022576"/>
    </source>
</evidence>
<dbReference type="Gene3D" id="3.90.1150.10">
    <property type="entry name" value="Aspartate Aminotransferase, domain 1"/>
    <property type="match status" value="1"/>
</dbReference>
<evidence type="ECO:0000256" key="4">
    <source>
        <dbReference type="ARBA" id="ARBA00022898"/>
    </source>
</evidence>
<keyword evidence="3 6" id="KW-0808">Transferase</keyword>
<keyword evidence="7" id="KW-1185">Reference proteome</keyword>
<keyword evidence="4 5" id="KW-0663">Pyridoxal phosphate</keyword>
<comment type="similarity">
    <text evidence="1 5">Belongs to the class-III pyridoxal-phosphate-dependent aminotransferase family.</text>
</comment>
<dbReference type="OrthoDB" id="9801052at2"/>
<dbReference type="PANTHER" id="PTHR43094">
    <property type="entry name" value="AMINOTRANSFERASE"/>
    <property type="match status" value="1"/>
</dbReference>
<dbReference type="Proteomes" id="UP000199287">
    <property type="component" value="Unassembled WGS sequence"/>
</dbReference>
<dbReference type="Gene3D" id="3.40.640.10">
    <property type="entry name" value="Type I PLP-dependent aspartate aminotransferase-like (Major domain)"/>
    <property type="match status" value="1"/>
</dbReference>